<dbReference type="InterPro" id="IPR017441">
    <property type="entry name" value="Protein_kinase_ATP_BS"/>
</dbReference>
<evidence type="ECO:0000256" key="13">
    <source>
        <dbReference type="SAM" id="MobiDB-lite"/>
    </source>
</evidence>
<evidence type="ECO:0000256" key="7">
    <source>
        <dbReference type="ARBA" id="ARBA00022737"/>
    </source>
</evidence>
<feature type="transmembrane region" description="Helical" evidence="14">
    <location>
        <begin position="264"/>
        <end position="291"/>
    </location>
</feature>
<evidence type="ECO:0000256" key="8">
    <source>
        <dbReference type="ARBA" id="ARBA00022741"/>
    </source>
</evidence>
<evidence type="ECO:0000259" key="16">
    <source>
        <dbReference type="PROSITE" id="PS50011"/>
    </source>
</evidence>
<dbReference type="FunFam" id="1.10.510.10:FF:000095">
    <property type="entry name" value="protein STRUBBELIG-RECEPTOR FAMILY 8"/>
    <property type="match status" value="1"/>
</dbReference>
<keyword evidence="9 12" id="KW-0067">ATP-binding</keyword>
<evidence type="ECO:0000313" key="17">
    <source>
        <dbReference type="EMBL" id="KAJ3697694.1"/>
    </source>
</evidence>
<dbReference type="PANTHER" id="PTHR48010">
    <property type="entry name" value="OS05G0588300 PROTEIN"/>
    <property type="match status" value="1"/>
</dbReference>
<organism evidence="17 18">
    <name type="scientific">Rhynchospora tenuis</name>
    <dbReference type="NCBI Taxonomy" id="198213"/>
    <lineage>
        <taxon>Eukaryota</taxon>
        <taxon>Viridiplantae</taxon>
        <taxon>Streptophyta</taxon>
        <taxon>Embryophyta</taxon>
        <taxon>Tracheophyta</taxon>
        <taxon>Spermatophyta</taxon>
        <taxon>Magnoliopsida</taxon>
        <taxon>Liliopsida</taxon>
        <taxon>Poales</taxon>
        <taxon>Cyperaceae</taxon>
        <taxon>Cyperoideae</taxon>
        <taxon>Rhynchosporeae</taxon>
        <taxon>Rhynchospora</taxon>
    </lineage>
</organism>
<evidence type="ECO:0000256" key="9">
    <source>
        <dbReference type="ARBA" id="ARBA00022840"/>
    </source>
</evidence>
<feature type="compositionally biased region" description="Pro residues" evidence="13">
    <location>
        <begin position="236"/>
        <end position="254"/>
    </location>
</feature>
<keyword evidence="7" id="KW-0677">Repeat</keyword>
<dbReference type="Gene3D" id="1.10.510.10">
    <property type="entry name" value="Transferase(Phosphotransferase) domain 1"/>
    <property type="match status" value="1"/>
</dbReference>
<keyword evidence="5 14" id="KW-0812">Transmembrane</keyword>
<evidence type="ECO:0000256" key="4">
    <source>
        <dbReference type="ARBA" id="ARBA00022614"/>
    </source>
</evidence>
<dbReference type="SMART" id="SM00369">
    <property type="entry name" value="LRR_TYP"/>
    <property type="match status" value="3"/>
</dbReference>
<feature type="binding site" evidence="12">
    <location>
        <position position="433"/>
    </location>
    <ligand>
        <name>ATP</name>
        <dbReference type="ChEBI" id="CHEBI:30616"/>
    </ligand>
</feature>
<dbReference type="InterPro" id="IPR032675">
    <property type="entry name" value="LRR_dom_sf"/>
</dbReference>
<dbReference type="SUPFAM" id="SSF52058">
    <property type="entry name" value="L domain-like"/>
    <property type="match status" value="1"/>
</dbReference>
<gene>
    <name evidence="17" type="ORF">LUZ61_001399</name>
</gene>
<dbReference type="GO" id="GO:0004672">
    <property type="term" value="F:protein kinase activity"/>
    <property type="evidence" value="ECO:0007669"/>
    <property type="project" value="InterPro"/>
</dbReference>
<keyword evidence="8 12" id="KW-0547">Nucleotide-binding</keyword>
<comment type="caution">
    <text evidence="17">The sequence shown here is derived from an EMBL/GenBank/DDBJ whole genome shotgun (WGS) entry which is preliminary data.</text>
</comment>
<dbReference type="AlphaFoldDB" id="A0AAD5ZHB6"/>
<dbReference type="PROSITE" id="PS50011">
    <property type="entry name" value="PROTEIN_KINASE_DOM"/>
    <property type="match status" value="1"/>
</dbReference>
<keyword evidence="18" id="KW-1185">Reference proteome</keyword>
<evidence type="ECO:0000313" key="18">
    <source>
        <dbReference type="Proteomes" id="UP001210211"/>
    </source>
</evidence>
<dbReference type="InterPro" id="IPR050994">
    <property type="entry name" value="At_inactive_RLKs"/>
</dbReference>
<dbReference type="EMBL" id="JAMRDG010000001">
    <property type="protein sequence ID" value="KAJ3697694.1"/>
    <property type="molecule type" value="Genomic_DNA"/>
</dbReference>
<dbReference type="PANTHER" id="PTHR48010:SF76">
    <property type="entry name" value="INACTIVE RECEPTOR KINASE RLK902-RELATED"/>
    <property type="match status" value="1"/>
</dbReference>
<accession>A0AAD5ZHB6</accession>
<keyword evidence="2" id="KW-1003">Cell membrane</keyword>
<dbReference type="GO" id="GO:0005524">
    <property type="term" value="F:ATP binding"/>
    <property type="evidence" value="ECO:0007669"/>
    <property type="project" value="UniProtKB-UniRule"/>
</dbReference>
<evidence type="ECO:0000256" key="3">
    <source>
        <dbReference type="ARBA" id="ARBA00022553"/>
    </source>
</evidence>
<dbReference type="SUPFAM" id="SSF56112">
    <property type="entry name" value="Protein kinase-like (PK-like)"/>
    <property type="match status" value="1"/>
</dbReference>
<dbReference type="Pfam" id="PF00069">
    <property type="entry name" value="Pkinase"/>
    <property type="match status" value="1"/>
</dbReference>
<name>A0AAD5ZHB6_9POAL</name>
<evidence type="ECO:0000256" key="2">
    <source>
        <dbReference type="ARBA" id="ARBA00022475"/>
    </source>
</evidence>
<dbReference type="Pfam" id="PF08263">
    <property type="entry name" value="LRRNT_2"/>
    <property type="match status" value="1"/>
</dbReference>
<evidence type="ECO:0000256" key="1">
    <source>
        <dbReference type="ARBA" id="ARBA00004162"/>
    </source>
</evidence>
<dbReference type="Proteomes" id="UP001210211">
    <property type="component" value="Unassembled WGS sequence"/>
</dbReference>
<dbReference type="InterPro" id="IPR001611">
    <property type="entry name" value="Leu-rich_rpt"/>
</dbReference>
<evidence type="ECO:0000256" key="11">
    <source>
        <dbReference type="ARBA" id="ARBA00023136"/>
    </source>
</evidence>
<evidence type="ECO:0000256" key="6">
    <source>
        <dbReference type="ARBA" id="ARBA00022729"/>
    </source>
</evidence>
<evidence type="ECO:0000256" key="14">
    <source>
        <dbReference type="SAM" id="Phobius"/>
    </source>
</evidence>
<proteinExistence type="predicted"/>
<keyword evidence="6 15" id="KW-0732">Signal</keyword>
<dbReference type="PROSITE" id="PS00107">
    <property type="entry name" value="PROTEIN_KINASE_ATP"/>
    <property type="match status" value="1"/>
</dbReference>
<protein>
    <recommendedName>
        <fullName evidence="16">Protein kinase domain-containing protein</fullName>
    </recommendedName>
</protein>
<evidence type="ECO:0000256" key="5">
    <source>
        <dbReference type="ARBA" id="ARBA00022692"/>
    </source>
</evidence>
<dbReference type="GO" id="GO:0005886">
    <property type="term" value="C:plasma membrane"/>
    <property type="evidence" value="ECO:0007669"/>
    <property type="project" value="UniProtKB-SubCell"/>
</dbReference>
<evidence type="ECO:0000256" key="12">
    <source>
        <dbReference type="PROSITE-ProRule" id="PRU10141"/>
    </source>
</evidence>
<dbReference type="InterPro" id="IPR000719">
    <property type="entry name" value="Prot_kinase_dom"/>
</dbReference>
<feature type="region of interest" description="Disordered" evidence="13">
    <location>
        <begin position="236"/>
        <end position="259"/>
    </location>
</feature>
<dbReference type="InterPro" id="IPR011009">
    <property type="entry name" value="Kinase-like_dom_sf"/>
</dbReference>
<dbReference type="Gene3D" id="3.80.10.10">
    <property type="entry name" value="Ribonuclease Inhibitor"/>
    <property type="match status" value="1"/>
</dbReference>
<dbReference type="InterPro" id="IPR003591">
    <property type="entry name" value="Leu-rich_rpt_typical-subtyp"/>
</dbReference>
<reference evidence="17 18" key="1">
    <citation type="journal article" date="2022" name="Cell">
        <title>Repeat-based holocentromeres influence genome architecture and karyotype evolution.</title>
        <authorList>
            <person name="Hofstatter P.G."/>
            <person name="Thangavel G."/>
            <person name="Lux T."/>
            <person name="Neumann P."/>
            <person name="Vondrak T."/>
            <person name="Novak P."/>
            <person name="Zhang M."/>
            <person name="Costa L."/>
            <person name="Castellani M."/>
            <person name="Scott A."/>
            <person name="Toegelov H."/>
            <person name="Fuchs J."/>
            <person name="Mata-Sucre Y."/>
            <person name="Dias Y."/>
            <person name="Vanzela A.L.L."/>
            <person name="Huettel B."/>
            <person name="Almeida C.C.S."/>
            <person name="Simkova H."/>
            <person name="Souza G."/>
            <person name="Pedrosa-Harand A."/>
            <person name="Macas J."/>
            <person name="Mayer K.F.X."/>
            <person name="Houben A."/>
            <person name="Marques A."/>
        </authorList>
    </citation>
    <scope>NUCLEOTIDE SEQUENCE [LARGE SCALE GENOMIC DNA]</scope>
    <source>
        <strain evidence="17">RhyTen1mFocal</strain>
    </source>
</reference>
<feature type="domain" description="Protein kinase" evidence="16">
    <location>
        <begin position="405"/>
        <end position="675"/>
    </location>
</feature>
<feature type="chain" id="PRO_5041958126" description="Protein kinase domain-containing protein" evidence="15">
    <location>
        <begin position="23"/>
        <end position="689"/>
    </location>
</feature>
<sequence>MEEFSPLLLSFLLISLPLLSSSQFLVDDTQALFTFKSALATRTNSLSSWTSNNYTCTAWVGVYCNSTDTGPRVFELRLPGSALSGAIPSSSISNLTSLRILSLRHNSITSPLPDDLSVQKNITSLFINNNKFTGPIPTVLSSLLSLERLDLSWNNFSGEVPSSLNNLTQLKSLFLQYNNISGTLPQELNFPNLELFNISYNSNLSGPIPLSLTKFPASAFIGTKLCGGPLGPCTPTPSPSPYTPSPVGPPPTPTPSSNGNGNSLSAGAIAGIVIGSAAAILVLVFLIVILLRKGQYDSQSAQTKRPAPALFAGSTATRQEAYGAQAAAQAEPYSSALASSIVGTAPAEPYSSAPASSIAGTVPAATAATAGAAVPAVPVAVPTGRKLAFFRKGEVPKFDLENLLRASAEVLGRGTFGTTYKAILESGDAVAVKRLHEVYLSEKEFRERVARVGELEHKNIVPLLAYYYSKDERLLVYDFMPMGSLSAVLHGNRGSGRTPLNWETRAIIALAVSRGLHHIHSAGPTYSHGNIKSSNVLLTTSYEGRLSDHGLFSFASTRSPSSRVAGYHAPEITDPKKISQKADIYSFGVLVLELLTGKAPAQAVLNEEGVDLPRWVQSVLREDSMGDVFDMDLVRYQNAGEDMIQLLQLAIDCTKQFPDQRPNIAEIVERIEDIVKNRDVSASGESGTE</sequence>
<evidence type="ECO:0000256" key="15">
    <source>
        <dbReference type="SAM" id="SignalP"/>
    </source>
</evidence>
<dbReference type="Gene3D" id="3.30.200.20">
    <property type="entry name" value="Phosphorylase Kinase, domain 1"/>
    <property type="match status" value="1"/>
</dbReference>
<dbReference type="InterPro" id="IPR013210">
    <property type="entry name" value="LRR_N_plant-typ"/>
</dbReference>
<keyword evidence="3" id="KW-0597">Phosphoprotein</keyword>
<keyword evidence="4" id="KW-0433">Leucine-rich repeat</keyword>
<dbReference type="FunFam" id="3.80.10.10:FF:000234">
    <property type="entry name" value="Probable inactive receptor kinase RLK902"/>
    <property type="match status" value="1"/>
</dbReference>
<keyword evidence="11 14" id="KW-0472">Membrane</keyword>
<feature type="signal peptide" evidence="15">
    <location>
        <begin position="1"/>
        <end position="22"/>
    </location>
</feature>
<evidence type="ECO:0000256" key="10">
    <source>
        <dbReference type="ARBA" id="ARBA00022989"/>
    </source>
</evidence>
<dbReference type="Pfam" id="PF00560">
    <property type="entry name" value="LRR_1"/>
    <property type="match status" value="4"/>
</dbReference>
<dbReference type="FunFam" id="3.30.200.20:FF:000307">
    <property type="entry name" value="pollen receptor-like kinase 1"/>
    <property type="match status" value="1"/>
</dbReference>
<comment type="subcellular location">
    <subcellularLocation>
        <location evidence="1">Cell membrane</location>
        <topology evidence="1">Single-pass membrane protein</topology>
    </subcellularLocation>
</comment>
<keyword evidence="10 14" id="KW-1133">Transmembrane helix</keyword>